<proteinExistence type="predicted"/>
<feature type="non-terminal residue" evidence="1">
    <location>
        <position position="56"/>
    </location>
</feature>
<name>A0ABD0R4H4_CIRMR</name>
<dbReference type="EMBL" id="JAMKFB020000005">
    <property type="protein sequence ID" value="KAL0192586.1"/>
    <property type="molecule type" value="Genomic_DNA"/>
</dbReference>
<keyword evidence="2" id="KW-1185">Reference proteome</keyword>
<dbReference type="Proteomes" id="UP001529510">
    <property type="component" value="Unassembled WGS sequence"/>
</dbReference>
<accession>A0ABD0R4H4</accession>
<feature type="non-terminal residue" evidence="1">
    <location>
        <position position="1"/>
    </location>
</feature>
<gene>
    <name evidence="1" type="ORF">M9458_010882</name>
</gene>
<comment type="caution">
    <text evidence="1">The sequence shown here is derived from an EMBL/GenBank/DDBJ whole genome shotgun (WGS) entry which is preliminary data.</text>
</comment>
<organism evidence="1 2">
    <name type="scientific">Cirrhinus mrigala</name>
    <name type="common">Mrigala</name>
    <dbReference type="NCBI Taxonomy" id="683832"/>
    <lineage>
        <taxon>Eukaryota</taxon>
        <taxon>Metazoa</taxon>
        <taxon>Chordata</taxon>
        <taxon>Craniata</taxon>
        <taxon>Vertebrata</taxon>
        <taxon>Euteleostomi</taxon>
        <taxon>Actinopterygii</taxon>
        <taxon>Neopterygii</taxon>
        <taxon>Teleostei</taxon>
        <taxon>Ostariophysi</taxon>
        <taxon>Cypriniformes</taxon>
        <taxon>Cyprinidae</taxon>
        <taxon>Labeoninae</taxon>
        <taxon>Labeonini</taxon>
        <taxon>Cirrhinus</taxon>
    </lineage>
</organism>
<reference evidence="1 2" key="1">
    <citation type="submission" date="2024-05" db="EMBL/GenBank/DDBJ databases">
        <title>Genome sequencing and assembly of Indian major carp, Cirrhinus mrigala (Hamilton, 1822).</title>
        <authorList>
            <person name="Mohindra V."/>
            <person name="Chowdhury L.M."/>
            <person name="Lal K."/>
            <person name="Jena J.K."/>
        </authorList>
    </citation>
    <scope>NUCLEOTIDE SEQUENCE [LARGE SCALE GENOMIC DNA]</scope>
    <source>
        <strain evidence="1">CM1030</strain>
        <tissue evidence="1">Blood</tissue>
    </source>
</reference>
<sequence length="56" mass="6394">LAWPASSPDMSPVELQFFPSKLIISNVIIHQQLRVSNVKHPREMRTCKSGNLRKHA</sequence>
<evidence type="ECO:0000313" key="2">
    <source>
        <dbReference type="Proteomes" id="UP001529510"/>
    </source>
</evidence>
<dbReference type="AlphaFoldDB" id="A0ABD0R4H4"/>
<protein>
    <submittedName>
        <fullName evidence="1">Uncharacterized protein</fullName>
    </submittedName>
</protein>
<evidence type="ECO:0000313" key="1">
    <source>
        <dbReference type="EMBL" id="KAL0192586.1"/>
    </source>
</evidence>